<dbReference type="GO" id="GO:0016887">
    <property type="term" value="F:ATP hydrolysis activity"/>
    <property type="evidence" value="ECO:0007669"/>
    <property type="project" value="InterPro"/>
</dbReference>
<evidence type="ECO:0000313" key="3">
    <source>
        <dbReference type="Proteomes" id="UP000249432"/>
    </source>
</evidence>
<evidence type="ECO:0000313" key="2">
    <source>
        <dbReference type="EMBL" id="PZR06473.1"/>
    </source>
</evidence>
<dbReference type="Gene3D" id="3.40.50.300">
    <property type="entry name" value="P-loop containing nucleotide triphosphate hydrolases"/>
    <property type="match status" value="1"/>
</dbReference>
<accession>A0A2W5T0U5</accession>
<organism evidence="2 3">
    <name type="scientific">Corynebacterium kroppenstedtii</name>
    <dbReference type="NCBI Taxonomy" id="161879"/>
    <lineage>
        <taxon>Bacteria</taxon>
        <taxon>Bacillati</taxon>
        <taxon>Actinomycetota</taxon>
        <taxon>Actinomycetes</taxon>
        <taxon>Mycobacteriales</taxon>
        <taxon>Corynebacteriaceae</taxon>
        <taxon>Corynebacterium</taxon>
    </lineage>
</organism>
<sequence length="76" mass="8186">MAVQLQIDDLHVAYGKHVVIDGMHLELQTAPETYVVGLLGPHGCGKSTLIKSIMRKVVNISVNVDGDEVKRGSVGF</sequence>
<dbReference type="InterPro" id="IPR003439">
    <property type="entry name" value="ABC_transporter-like_ATP-bd"/>
</dbReference>
<feature type="domain" description="ABC transporter" evidence="1">
    <location>
        <begin position="31"/>
        <end position="70"/>
    </location>
</feature>
<dbReference type="GO" id="GO:0005524">
    <property type="term" value="F:ATP binding"/>
    <property type="evidence" value="ECO:0007669"/>
    <property type="project" value="InterPro"/>
</dbReference>
<evidence type="ECO:0000259" key="1">
    <source>
        <dbReference type="Pfam" id="PF00005"/>
    </source>
</evidence>
<comment type="caution">
    <text evidence="2">The sequence shown here is derived from an EMBL/GenBank/DDBJ whole genome shotgun (WGS) entry which is preliminary data.</text>
</comment>
<dbReference type="Pfam" id="PF00005">
    <property type="entry name" value="ABC_tran"/>
    <property type="match status" value="1"/>
</dbReference>
<protein>
    <recommendedName>
        <fullName evidence="1">ABC transporter domain-containing protein</fullName>
    </recommendedName>
</protein>
<dbReference type="Proteomes" id="UP000249432">
    <property type="component" value="Unassembled WGS sequence"/>
</dbReference>
<dbReference type="RefSeq" id="WP_303734035.1">
    <property type="nucleotide sequence ID" value="NZ_CAKZHK010000001.1"/>
</dbReference>
<reference evidence="2 3" key="1">
    <citation type="submission" date="2017-08" db="EMBL/GenBank/DDBJ databases">
        <title>Infants hospitalized years apart are colonized by the same room-sourced microbial strains.</title>
        <authorList>
            <person name="Brooks B."/>
            <person name="Olm M.R."/>
            <person name="Firek B.A."/>
            <person name="Baker R."/>
            <person name="Thomas B.C."/>
            <person name="Morowitz M.J."/>
            <person name="Banfield J.F."/>
        </authorList>
    </citation>
    <scope>NUCLEOTIDE SEQUENCE [LARGE SCALE GENOMIC DNA]</scope>
    <source>
        <strain evidence="2">S2_003_000_R1_3</strain>
    </source>
</reference>
<dbReference type="InterPro" id="IPR027417">
    <property type="entry name" value="P-loop_NTPase"/>
</dbReference>
<gene>
    <name evidence="2" type="ORF">DI525_01490</name>
</gene>
<dbReference type="SUPFAM" id="SSF52540">
    <property type="entry name" value="P-loop containing nucleoside triphosphate hydrolases"/>
    <property type="match status" value="1"/>
</dbReference>
<dbReference type="AlphaFoldDB" id="A0A2W5T0U5"/>
<name>A0A2W5T0U5_9CORY</name>
<proteinExistence type="predicted"/>
<dbReference type="EMBL" id="QFRA01000002">
    <property type="protein sequence ID" value="PZR06473.1"/>
    <property type="molecule type" value="Genomic_DNA"/>
</dbReference>